<accession>A0A1I3HGH6</accession>
<organism evidence="6 7">
    <name type="scientific">Halpernia frigidisoli</name>
    <dbReference type="NCBI Taxonomy" id="1125876"/>
    <lineage>
        <taxon>Bacteria</taxon>
        <taxon>Pseudomonadati</taxon>
        <taxon>Bacteroidota</taxon>
        <taxon>Flavobacteriia</taxon>
        <taxon>Flavobacteriales</taxon>
        <taxon>Weeksellaceae</taxon>
        <taxon>Chryseobacterium group</taxon>
        <taxon>Halpernia</taxon>
    </lineage>
</organism>
<protein>
    <recommendedName>
        <fullName evidence="5">cGAS/DncV-like nucleotidyltransferase C-terminal helical domain-containing protein</fullName>
    </recommendedName>
</protein>
<evidence type="ECO:0000256" key="2">
    <source>
        <dbReference type="ARBA" id="ARBA00022695"/>
    </source>
</evidence>
<evidence type="ECO:0000259" key="5">
    <source>
        <dbReference type="Pfam" id="PF26305"/>
    </source>
</evidence>
<dbReference type="STRING" id="1125876.SAMN05443292_2191"/>
<dbReference type="InterPro" id="IPR058909">
    <property type="entry name" value="CD_NTase_C"/>
</dbReference>
<evidence type="ECO:0000256" key="4">
    <source>
        <dbReference type="ARBA" id="ARBA00023118"/>
    </source>
</evidence>
<gene>
    <name evidence="6" type="ORF">SAMN05443292_2191</name>
</gene>
<reference evidence="6 7" key="1">
    <citation type="submission" date="2016-10" db="EMBL/GenBank/DDBJ databases">
        <authorList>
            <person name="de Groot N.N."/>
        </authorList>
    </citation>
    <scope>NUCLEOTIDE SEQUENCE [LARGE SCALE GENOMIC DNA]</scope>
    <source>
        <strain evidence="6 7">DSM 26000</strain>
    </source>
</reference>
<keyword evidence="1" id="KW-0808">Transferase</keyword>
<feature type="domain" description="cGAS/DncV-like nucleotidyltransferase C-terminal helical" evidence="5">
    <location>
        <begin position="255"/>
        <end position="361"/>
    </location>
</feature>
<dbReference type="EMBL" id="FOQT01000004">
    <property type="protein sequence ID" value="SFI34782.1"/>
    <property type="molecule type" value="Genomic_DNA"/>
</dbReference>
<evidence type="ECO:0000256" key="1">
    <source>
        <dbReference type="ARBA" id="ARBA00022679"/>
    </source>
</evidence>
<keyword evidence="3" id="KW-0547">Nucleotide-binding</keyword>
<evidence type="ECO:0000313" key="7">
    <source>
        <dbReference type="Proteomes" id="UP000198931"/>
    </source>
</evidence>
<keyword evidence="2" id="KW-0548">Nucleotidyltransferase</keyword>
<proteinExistence type="predicted"/>
<keyword evidence="7" id="KW-1185">Reference proteome</keyword>
<keyword evidence="4" id="KW-0051">Antiviral defense</keyword>
<name>A0A1I3HGH6_9FLAO</name>
<dbReference type="Pfam" id="PF26305">
    <property type="entry name" value="CD_NTase_C"/>
    <property type="match status" value="1"/>
</dbReference>
<evidence type="ECO:0000256" key="3">
    <source>
        <dbReference type="ARBA" id="ARBA00022741"/>
    </source>
</evidence>
<evidence type="ECO:0000313" key="6">
    <source>
        <dbReference type="EMBL" id="SFI34782.1"/>
    </source>
</evidence>
<dbReference type="Proteomes" id="UP000198931">
    <property type="component" value="Unassembled WGS sequence"/>
</dbReference>
<sequence>MRVSGKATEKPHKNNLKLEILEMAKSYRQLIESVKGRINPEHFALKKTFSDELSTISYSEVLTYIRLSMKGVEPEYTQKSKDAGERVKEHLLKGLSDVSFKYQGSVMTDTHIKGYSDIDLLTICEKFYQPDSYNIKKLLENSEQRVKFFSSIPKLEKEVTGTTYQGKSLEDLRNLRIDSENILKGIYSICETTKPKSIKIKNLSLNREVDVVIANWYDDITSVINDKGDYRGIQVYNKDTNSREEADYPFLSIKRINERSSLTNGRLKKMIRFLKNNKANSDHNIDLSSFDINAICYDINVNEYQTLSFYELVPIIYNQLKKITTDEFKADNLVSVDGREYIFKNNSAKKENLKNLLAEVEGIFIDLKSILRI</sequence>
<dbReference type="AlphaFoldDB" id="A0A1I3HGH6"/>